<evidence type="ECO:0000256" key="7">
    <source>
        <dbReference type="ARBA" id="ARBA00023141"/>
    </source>
</evidence>
<protein>
    <recommendedName>
        <fullName evidence="4 9">N-(5'-phosphoribosyl)anthranilate isomerase</fullName>
        <shortName evidence="9">PRAI</shortName>
        <ecNumber evidence="3 9">5.3.1.24</ecNumber>
    </recommendedName>
</protein>
<evidence type="ECO:0000256" key="1">
    <source>
        <dbReference type="ARBA" id="ARBA00001164"/>
    </source>
</evidence>
<dbReference type="CDD" id="cd00405">
    <property type="entry name" value="PRAI"/>
    <property type="match status" value="1"/>
</dbReference>
<evidence type="ECO:0000259" key="10">
    <source>
        <dbReference type="Pfam" id="PF00697"/>
    </source>
</evidence>
<organism evidence="11 12">
    <name type="scientific">Candidatus Nitrosymbiomonas proteolyticus</name>
    <dbReference type="NCBI Taxonomy" id="2608984"/>
    <lineage>
        <taxon>Bacteria</taxon>
        <taxon>Bacillati</taxon>
        <taxon>Armatimonadota</taxon>
        <taxon>Armatimonadota incertae sedis</taxon>
        <taxon>Candidatus Nitrosymbiomonas</taxon>
    </lineage>
</organism>
<evidence type="ECO:0000256" key="9">
    <source>
        <dbReference type="HAMAP-Rule" id="MF_00135"/>
    </source>
</evidence>
<evidence type="ECO:0000256" key="2">
    <source>
        <dbReference type="ARBA" id="ARBA00004664"/>
    </source>
</evidence>
<comment type="pathway">
    <text evidence="2 9">Amino-acid biosynthesis; L-tryptophan biosynthesis; L-tryptophan from chorismate: step 3/5.</text>
</comment>
<dbReference type="InterPro" id="IPR044643">
    <property type="entry name" value="TrpF_fam"/>
</dbReference>
<sequence length="200" mass="21518">MTRVKICGLKRREDVECAVEAGADALGFVFEPTSSRFVGDEGPQPWLAEFELPKVAVFGPARPIYNLERFDWAQVIGPAHPSWPTGFRRAAVLRLGQTLDLESALDSLDLDGAFAIHLDAHTNSEYGGTGETIDWDLAAEIVARIPKPVILAGGLTPENVARAIERVRPWMVDVSSGVEDAPGVKSPSKVRAFVAAAKGA</sequence>
<keyword evidence="6 9" id="KW-0822">Tryptophan biosynthesis</keyword>
<dbReference type="InterPro" id="IPR011060">
    <property type="entry name" value="RibuloseP-bd_barrel"/>
</dbReference>
<dbReference type="Gene3D" id="3.20.20.70">
    <property type="entry name" value="Aldolase class I"/>
    <property type="match status" value="1"/>
</dbReference>
<name>A0A809REC1_9BACT</name>
<evidence type="ECO:0000256" key="4">
    <source>
        <dbReference type="ARBA" id="ARBA00022272"/>
    </source>
</evidence>
<proteinExistence type="inferred from homology"/>
<evidence type="ECO:0000256" key="5">
    <source>
        <dbReference type="ARBA" id="ARBA00022605"/>
    </source>
</evidence>
<dbReference type="HAMAP" id="MF_00135">
    <property type="entry name" value="PRAI"/>
    <property type="match status" value="1"/>
</dbReference>
<evidence type="ECO:0000256" key="6">
    <source>
        <dbReference type="ARBA" id="ARBA00022822"/>
    </source>
</evidence>
<evidence type="ECO:0000256" key="3">
    <source>
        <dbReference type="ARBA" id="ARBA00012572"/>
    </source>
</evidence>
<dbReference type="Pfam" id="PF00697">
    <property type="entry name" value="PRAI"/>
    <property type="match status" value="1"/>
</dbReference>
<evidence type="ECO:0000313" key="12">
    <source>
        <dbReference type="Proteomes" id="UP000662873"/>
    </source>
</evidence>
<keyword evidence="7 9" id="KW-0057">Aromatic amino acid biosynthesis</keyword>
<keyword evidence="5 9" id="KW-0028">Amino-acid biosynthesis</keyword>
<dbReference type="InterPro" id="IPR013785">
    <property type="entry name" value="Aldolase_TIM"/>
</dbReference>
<dbReference type="Proteomes" id="UP000662873">
    <property type="component" value="Chromosome"/>
</dbReference>
<comment type="similarity">
    <text evidence="9">Belongs to the TrpF family.</text>
</comment>
<dbReference type="KEGG" id="npy:NPRO_03500"/>
<dbReference type="InterPro" id="IPR001240">
    <property type="entry name" value="PRAI_dom"/>
</dbReference>
<dbReference type="GO" id="GO:0000162">
    <property type="term" value="P:L-tryptophan biosynthetic process"/>
    <property type="evidence" value="ECO:0007669"/>
    <property type="project" value="UniProtKB-UniRule"/>
</dbReference>
<evidence type="ECO:0000313" key="11">
    <source>
        <dbReference type="EMBL" id="BBO22755.1"/>
    </source>
</evidence>
<dbReference type="UniPathway" id="UPA00035">
    <property type="reaction ID" value="UER00042"/>
</dbReference>
<comment type="catalytic activity">
    <reaction evidence="1 9">
        <text>N-(5-phospho-beta-D-ribosyl)anthranilate = 1-(2-carboxyphenylamino)-1-deoxy-D-ribulose 5-phosphate</text>
        <dbReference type="Rhea" id="RHEA:21540"/>
        <dbReference type="ChEBI" id="CHEBI:18277"/>
        <dbReference type="ChEBI" id="CHEBI:58613"/>
        <dbReference type="EC" id="5.3.1.24"/>
    </reaction>
</comment>
<gene>
    <name evidence="9" type="primary">trpF</name>
    <name evidence="11" type="ORF">NPRO_03500</name>
</gene>
<dbReference type="EC" id="5.3.1.24" evidence="3 9"/>
<dbReference type="GO" id="GO:0004640">
    <property type="term" value="F:phosphoribosylanthranilate isomerase activity"/>
    <property type="evidence" value="ECO:0007669"/>
    <property type="project" value="UniProtKB-UniRule"/>
</dbReference>
<dbReference type="PANTHER" id="PTHR42894:SF1">
    <property type="entry name" value="N-(5'-PHOSPHORIBOSYL)ANTHRANILATE ISOMERASE"/>
    <property type="match status" value="1"/>
</dbReference>
<reference evidence="11" key="1">
    <citation type="journal article" name="DNA Res.">
        <title>The physiological potential of anammox bacteria as revealed by their core genome structure.</title>
        <authorList>
            <person name="Okubo T."/>
            <person name="Toyoda A."/>
            <person name="Fukuhara K."/>
            <person name="Uchiyama I."/>
            <person name="Harigaya Y."/>
            <person name="Kuroiwa M."/>
            <person name="Suzuki T."/>
            <person name="Murakami Y."/>
            <person name="Suwa Y."/>
            <person name="Takami H."/>
        </authorList>
    </citation>
    <scope>NUCLEOTIDE SEQUENCE</scope>
    <source>
        <strain evidence="11">317325-2</strain>
    </source>
</reference>
<dbReference type="SUPFAM" id="SSF51366">
    <property type="entry name" value="Ribulose-phoshate binding barrel"/>
    <property type="match status" value="1"/>
</dbReference>
<evidence type="ECO:0000256" key="8">
    <source>
        <dbReference type="ARBA" id="ARBA00023235"/>
    </source>
</evidence>
<keyword evidence="8 9" id="KW-0413">Isomerase</keyword>
<feature type="domain" description="N-(5'phosphoribosyl) anthranilate isomerase (PRAI)" evidence="10">
    <location>
        <begin position="4"/>
        <end position="195"/>
    </location>
</feature>
<accession>A0A809REC1</accession>
<dbReference type="AlphaFoldDB" id="A0A809REC1"/>
<dbReference type="PANTHER" id="PTHR42894">
    <property type="entry name" value="N-(5'-PHOSPHORIBOSYL)ANTHRANILATE ISOMERASE"/>
    <property type="match status" value="1"/>
</dbReference>
<dbReference type="EMBL" id="AP021858">
    <property type="protein sequence ID" value="BBO22755.1"/>
    <property type="molecule type" value="Genomic_DNA"/>
</dbReference>